<feature type="domain" description="Disease resistance protein At4g27190-like leucine-rich repeats" evidence="2">
    <location>
        <begin position="82"/>
        <end position="182"/>
    </location>
</feature>
<dbReference type="InterPro" id="IPR050905">
    <property type="entry name" value="Plant_NBS-LRR"/>
</dbReference>
<keyword evidence="1" id="KW-0611">Plant defense</keyword>
<dbReference type="SUPFAM" id="SSF52047">
    <property type="entry name" value="RNI-like"/>
    <property type="match status" value="2"/>
</dbReference>
<organism evidence="3 4">
    <name type="scientific">Citrus sinensis</name>
    <name type="common">Sweet orange</name>
    <name type="synonym">Citrus aurantium var. sinensis</name>
    <dbReference type="NCBI Taxonomy" id="2711"/>
    <lineage>
        <taxon>Eukaryota</taxon>
        <taxon>Viridiplantae</taxon>
        <taxon>Streptophyta</taxon>
        <taxon>Embryophyta</taxon>
        <taxon>Tracheophyta</taxon>
        <taxon>Spermatophyta</taxon>
        <taxon>Magnoliopsida</taxon>
        <taxon>eudicotyledons</taxon>
        <taxon>Gunneridae</taxon>
        <taxon>Pentapetalae</taxon>
        <taxon>rosids</taxon>
        <taxon>malvids</taxon>
        <taxon>Sapindales</taxon>
        <taxon>Rutaceae</taxon>
        <taxon>Aurantioideae</taxon>
        <taxon>Citrus</taxon>
    </lineage>
</organism>
<evidence type="ECO:0000259" key="2">
    <source>
        <dbReference type="Pfam" id="PF23247"/>
    </source>
</evidence>
<keyword evidence="4" id="KW-1185">Reference proteome</keyword>
<feature type="domain" description="Disease resistance protein At4g27190-like leucine-rich repeats" evidence="2">
    <location>
        <begin position="225"/>
        <end position="351"/>
    </location>
</feature>
<reference evidence="3 4" key="1">
    <citation type="submission" date="2014-04" db="EMBL/GenBank/DDBJ databases">
        <authorList>
            <consortium name="International Citrus Genome Consortium"/>
            <person name="Gmitter F."/>
            <person name="Chen C."/>
            <person name="Farmerie W."/>
            <person name="Harkins T."/>
            <person name="Desany B."/>
            <person name="Mohiuddin M."/>
            <person name="Kodira C."/>
            <person name="Borodovsky M."/>
            <person name="Lomsadze A."/>
            <person name="Burns P."/>
            <person name="Jenkins J."/>
            <person name="Prochnik S."/>
            <person name="Shu S."/>
            <person name="Chapman J."/>
            <person name="Pitluck S."/>
            <person name="Schmutz J."/>
            <person name="Rokhsar D."/>
        </authorList>
    </citation>
    <scope>NUCLEOTIDE SEQUENCE</scope>
</reference>
<dbReference type="Proteomes" id="UP000027120">
    <property type="component" value="Unassembled WGS sequence"/>
</dbReference>
<evidence type="ECO:0000313" key="4">
    <source>
        <dbReference type="Proteomes" id="UP000027120"/>
    </source>
</evidence>
<proteinExistence type="predicted"/>
<dbReference type="Pfam" id="PF23247">
    <property type="entry name" value="LRR_RPS2"/>
    <property type="match status" value="3"/>
</dbReference>
<dbReference type="Gene3D" id="3.80.10.10">
    <property type="entry name" value="Ribonuclease Inhibitor"/>
    <property type="match status" value="2"/>
</dbReference>
<dbReference type="EMBL" id="KK786259">
    <property type="protein sequence ID" value="KDO39848.1"/>
    <property type="molecule type" value="Genomic_DNA"/>
</dbReference>
<dbReference type="AlphaFoldDB" id="A0A067DAI7"/>
<dbReference type="PANTHER" id="PTHR33463:SF167">
    <property type="entry name" value="PUTATIVE-RELATED"/>
    <property type="match status" value="1"/>
</dbReference>
<dbReference type="InterPro" id="IPR057135">
    <property type="entry name" value="At4g27190-like_LRR"/>
</dbReference>
<name>A0A067DAI7_CITSI</name>
<gene>
    <name evidence="3" type="ORF">CISIN_1g036689mg</name>
</gene>
<evidence type="ECO:0000256" key="1">
    <source>
        <dbReference type="ARBA" id="ARBA00022821"/>
    </source>
</evidence>
<dbReference type="InterPro" id="IPR032675">
    <property type="entry name" value="LRR_dom_sf"/>
</dbReference>
<sequence>MRTLKLKFNSVSICSKKLQGIKDVEYLCLDKSQDVKNVLFDLDREGFLQLKHLHVQNNPDFMCIVDSKERVPLDDAFPILESLNLYNLIKLERICQDRLSVQSFNELKTIRVELCDQLSNIFLLSAAKCLPRLERIAVINCRNIQEIFVVDGEYDAIDHQKIEFGQLSTLCLGSLPELTSFCCEVKKNRQAQGMHETCSNKISSLEDKLDISSPLFNEKVALSNLEVLEMNKVNIEKIWHNQLPVAMFLCFQNLTRLILRKCPKLKYIFSASMLGSFEHLQHLEIRYCKGLQEIISKEGADDQVPPNFVFPQVTILRLVGLPELKCLYPGMHTSEWPALKLLDVSACDQVTVFDSELFSFCESSEEDKPDIPAQQPLFLPEKVFPNLEELGLDGKDIRMIWHGDFPQHLFGGLKVLQLKFDASAAVVSSCDNLLILLPSSSVSFRNLKILEVSGCKKLTNLVASSAAQSLVALVKMQVFGCRAMTQVVKSEGNQLAREEIVFNKLKMLSLLDLDSLTSFCSGNYIFKFPSLEVLFVVGCPKMNIFTTGELSTPPRVDVMYRNRGAPCWDGDLNTTIQQLHRVKLLDGSSSHSNTY</sequence>
<evidence type="ECO:0000313" key="3">
    <source>
        <dbReference type="EMBL" id="KDO39848.1"/>
    </source>
</evidence>
<accession>A0A067DAI7</accession>
<protein>
    <recommendedName>
        <fullName evidence="2">Disease resistance protein At4g27190-like leucine-rich repeats domain-containing protein</fullName>
    </recommendedName>
</protein>
<feature type="domain" description="Disease resistance protein At4g27190-like leucine-rich repeats" evidence="2">
    <location>
        <begin position="438"/>
        <end position="543"/>
    </location>
</feature>
<dbReference type="PANTHER" id="PTHR33463">
    <property type="entry name" value="NB-ARC DOMAIN-CONTAINING PROTEIN-RELATED"/>
    <property type="match status" value="1"/>
</dbReference>